<evidence type="ECO:0000256" key="10">
    <source>
        <dbReference type="HAMAP-Rule" id="MF_00033"/>
    </source>
</evidence>
<evidence type="ECO:0000256" key="7">
    <source>
        <dbReference type="ARBA" id="ARBA00023136"/>
    </source>
</evidence>
<comment type="function">
    <text evidence="10">Cell wall formation. Catalyzes the transfer of a GlcNAc subunit on undecaprenyl-pyrophosphoryl-MurNAc-pentapeptide (lipid intermediate I) to form undecaprenyl-pyrophosphoryl-MurNAc-(pentapeptide)GlcNAc (lipid intermediate II).</text>
</comment>
<dbReference type="RefSeq" id="WP_233345436.1">
    <property type="nucleotide sequence ID" value="NZ_RBII01000001.1"/>
</dbReference>
<proteinExistence type="inferred from homology"/>
<dbReference type="AlphaFoldDB" id="A0A420WL12"/>
<dbReference type="InterPro" id="IPR007235">
    <property type="entry name" value="Glyco_trans_28_C"/>
</dbReference>
<dbReference type="HAMAP" id="MF_00033">
    <property type="entry name" value="MurG"/>
    <property type="match status" value="1"/>
</dbReference>
<evidence type="ECO:0000256" key="1">
    <source>
        <dbReference type="ARBA" id="ARBA00022475"/>
    </source>
</evidence>
<reference evidence="13 14" key="1">
    <citation type="submission" date="2018-10" db="EMBL/GenBank/DDBJ databases">
        <title>Genomic Encyclopedia of Type Strains, Phase IV (KMG-IV): sequencing the most valuable type-strain genomes for metagenomic binning, comparative biology and taxonomic classification.</title>
        <authorList>
            <person name="Goeker M."/>
        </authorList>
    </citation>
    <scope>NUCLEOTIDE SEQUENCE [LARGE SCALE GENOMIC DNA]</scope>
    <source>
        <strain evidence="13 14">DSM 22008</strain>
    </source>
</reference>
<dbReference type="GO" id="GO:0009252">
    <property type="term" value="P:peptidoglycan biosynthetic process"/>
    <property type="evidence" value="ECO:0007669"/>
    <property type="project" value="UniProtKB-UniRule"/>
</dbReference>
<evidence type="ECO:0000256" key="5">
    <source>
        <dbReference type="ARBA" id="ARBA00022960"/>
    </source>
</evidence>
<sequence>MPKLLLAAGGTGGHMFPAQALAEILKAKGWDIAMMTDARGRKHTGKIPADPILDVEAASLSIRKPIAAIRGVFKLRKGIGQAKAFIQSWQPDVVVGFGGYPAFPAIKAAQSLGVPTVLHEQNAVLGRVNRVFAKQAKCVASGFKTLERLPDGASHEVIGNPLREQIMTSVPEHYTPPLDKINILVIGGSLGARIVSEVVPQAIAVLREDIRERLQVVQQTRPEYQESAKRLYAAAGVSAICEPFFSDIEKHLSAAHYVIGRAGASSVSEIAAMGKPSLLVPLAIAMDDHQTVNARSLERLMAADILPESEFTREAVKTILEKRLSDSNWLQTAADAARTAGRPHAATDLAALVSAIALKSAVK</sequence>
<dbReference type="GO" id="GO:0050511">
    <property type="term" value="F:undecaprenyldiphospho-muramoylpentapeptide beta-N-acetylglucosaminyltransferase activity"/>
    <property type="evidence" value="ECO:0007669"/>
    <property type="project" value="UniProtKB-UniRule"/>
</dbReference>
<comment type="catalytic activity">
    <reaction evidence="10">
        <text>di-trans,octa-cis-undecaprenyl diphospho-N-acetyl-alpha-D-muramoyl-L-alanyl-D-glutamyl-meso-2,6-diaminopimeloyl-D-alanyl-D-alanine + UDP-N-acetyl-alpha-D-glucosamine = di-trans,octa-cis-undecaprenyl diphospho-[N-acetyl-alpha-D-glucosaminyl-(1-&gt;4)]-N-acetyl-alpha-D-muramoyl-L-alanyl-D-glutamyl-meso-2,6-diaminopimeloyl-D-alanyl-D-alanine + UDP + H(+)</text>
        <dbReference type="Rhea" id="RHEA:31227"/>
        <dbReference type="ChEBI" id="CHEBI:15378"/>
        <dbReference type="ChEBI" id="CHEBI:57705"/>
        <dbReference type="ChEBI" id="CHEBI:58223"/>
        <dbReference type="ChEBI" id="CHEBI:61387"/>
        <dbReference type="ChEBI" id="CHEBI:61388"/>
        <dbReference type="EC" id="2.4.1.227"/>
    </reaction>
</comment>
<dbReference type="UniPathway" id="UPA00219"/>
<evidence type="ECO:0000259" key="11">
    <source>
        <dbReference type="Pfam" id="PF03033"/>
    </source>
</evidence>
<dbReference type="GO" id="GO:0071555">
    <property type="term" value="P:cell wall organization"/>
    <property type="evidence" value="ECO:0007669"/>
    <property type="project" value="UniProtKB-KW"/>
</dbReference>
<comment type="pathway">
    <text evidence="10">Cell wall biogenesis; peptidoglycan biosynthesis.</text>
</comment>
<keyword evidence="1 10" id="KW-1003">Cell membrane</keyword>
<dbReference type="CDD" id="cd03785">
    <property type="entry name" value="GT28_MurG"/>
    <property type="match status" value="1"/>
</dbReference>
<evidence type="ECO:0000313" key="13">
    <source>
        <dbReference type="EMBL" id="RKQ71713.1"/>
    </source>
</evidence>
<dbReference type="SUPFAM" id="SSF53756">
    <property type="entry name" value="UDP-Glycosyltransferase/glycogen phosphorylase"/>
    <property type="match status" value="1"/>
</dbReference>
<dbReference type="GO" id="GO:0008360">
    <property type="term" value="P:regulation of cell shape"/>
    <property type="evidence" value="ECO:0007669"/>
    <property type="project" value="UniProtKB-KW"/>
</dbReference>
<evidence type="ECO:0000256" key="9">
    <source>
        <dbReference type="ARBA" id="ARBA00023316"/>
    </source>
</evidence>
<dbReference type="GO" id="GO:0005975">
    <property type="term" value="P:carbohydrate metabolic process"/>
    <property type="evidence" value="ECO:0007669"/>
    <property type="project" value="InterPro"/>
</dbReference>
<evidence type="ECO:0000256" key="6">
    <source>
        <dbReference type="ARBA" id="ARBA00022984"/>
    </source>
</evidence>
<keyword evidence="14" id="KW-1185">Reference proteome</keyword>
<evidence type="ECO:0000256" key="4">
    <source>
        <dbReference type="ARBA" id="ARBA00022679"/>
    </source>
</evidence>
<dbReference type="InParanoid" id="A0A420WL12"/>
<gene>
    <name evidence="10" type="primary">murG</name>
    <name evidence="13" type="ORF">DES40_1041</name>
</gene>
<evidence type="ECO:0000256" key="3">
    <source>
        <dbReference type="ARBA" id="ARBA00022676"/>
    </source>
</evidence>
<keyword evidence="6 10" id="KW-0573">Peptidoglycan synthesis</keyword>
<dbReference type="EC" id="2.4.1.227" evidence="10"/>
<comment type="caution">
    <text evidence="10">Lacks conserved residue(s) required for the propagation of feature annotation.</text>
</comment>
<dbReference type="PANTHER" id="PTHR21015">
    <property type="entry name" value="UDP-N-ACETYLGLUCOSAMINE--N-ACETYLMURAMYL-(PENTAPEPTIDE) PYROPHOSPHORYL-UNDECAPRENOL N-ACETYLGLUCOSAMINE TRANSFERASE 1"/>
    <property type="match status" value="1"/>
</dbReference>
<organism evidence="13 14">
    <name type="scientific">Litorimonas taeanensis</name>
    <dbReference type="NCBI Taxonomy" id="568099"/>
    <lineage>
        <taxon>Bacteria</taxon>
        <taxon>Pseudomonadati</taxon>
        <taxon>Pseudomonadota</taxon>
        <taxon>Alphaproteobacteria</taxon>
        <taxon>Maricaulales</taxon>
        <taxon>Robiginitomaculaceae</taxon>
    </lineage>
</organism>
<dbReference type="GO" id="GO:0005886">
    <property type="term" value="C:plasma membrane"/>
    <property type="evidence" value="ECO:0007669"/>
    <property type="project" value="UniProtKB-SubCell"/>
</dbReference>
<keyword evidence="2 10" id="KW-0132">Cell division</keyword>
<feature type="binding site" evidence="10">
    <location>
        <position position="290"/>
    </location>
    <ligand>
        <name>UDP-N-acetyl-alpha-D-glucosamine</name>
        <dbReference type="ChEBI" id="CHEBI:57705"/>
    </ligand>
</feature>
<dbReference type="Proteomes" id="UP000282211">
    <property type="component" value="Unassembled WGS sequence"/>
</dbReference>
<comment type="similarity">
    <text evidence="10">Belongs to the glycosyltransferase 28 family. MurG subfamily.</text>
</comment>
<keyword evidence="8 10" id="KW-0131">Cell cycle</keyword>
<evidence type="ECO:0000256" key="2">
    <source>
        <dbReference type="ARBA" id="ARBA00022618"/>
    </source>
</evidence>
<dbReference type="FunCoup" id="A0A420WL12">
    <property type="interactions" value="287"/>
</dbReference>
<evidence type="ECO:0000256" key="8">
    <source>
        <dbReference type="ARBA" id="ARBA00023306"/>
    </source>
</evidence>
<keyword evidence="5 10" id="KW-0133">Cell shape</keyword>
<dbReference type="PANTHER" id="PTHR21015:SF22">
    <property type="entry name" value="GLYCOSYLTRANSFERASE"/>
    <property type="match status" value="1"/>
</dbReference>
<dbReference type="Pfam" id="PF04101">
    <property type="entry name" value="Glyco_tran_28_C"/>
    <property type="match status" value="1"/>
</dbReference>
<comment type="subcellular location">
    <subcellularLocation>
        <location evidence="10">Cell membrane</location>
        <topology evidence="10">Peripheral membrane protein</topology>
        <orientation evidence="10">Cytoplasmic side</orientation>
    </subcellularLocation>
</comment>
<dbReference type="InterPro" id="IPR004276">
    <property type="entry name" value="GlycoTrans_28_N"/>
</dbReference>
<dbReference type="NCBIfam" id="TIGR01133">
    <property type="entry name" value="murG"/>
    <property type="match status" value="1"/>
</dbReference>
<name>A0A420WL12_9PROT</name>
<dbReference type="Pfam" id="PF03033">
    <property type="entry name" value="Glyco_transf_28"/>
    <property type="match status" value="1"/>
</dbReference>
<feature type="binding site" evidence="10">
    <location>
        <begin position="11"/>
        <end position="13"/>
    </location>
    <ligand>
        <name>UDP-N-acetyl-alpha-D-glucosamine</name>
        <dbReference type="ChEBI" id="CHEBI:57705"/>
    </ligand>
</feature>
<comment type="caution">
    <text evidence="13">The sequence shown here is derived from an EMBL/GenBank/DDBJ whole genome shotgun (WGS) entry which is preliminary data.</text>
</comment>
<feature type="domain" description="Glycosyltransferase family 28 N-terminal" evidence="11">
    <location>
        <begin position="5"/>
        <end position="140"/>
    </location>
</feature>
<keyword evidence="9 10" id="KW-0961">Cell wall biogenesis/degradation</keyword>
<dbReference type="Gene3D" id="3.40.50.2000">
    <property type="entry name" value="Glycogen Phosphorylase B"/>
    <property type="match status" value="2"/>
</dbReference>
<evidence type="ECO:0000259" key="12">
    <source>
        <dbReference type="Pfam" id="PF04101"/>
    </source>
</evidence>
<keyword evidence="7 10" id="KW-0472">Membrane</keyword>
<feature type="binding site" evidence="10">
    <location>
        <position position="163"/>
    </location>
    <ligand>
        <name>UDP-N-acetyl-alpha-D-glucosamine</name>
        <dbReference type="ChEBI" id="CHEBI:57705"/>
    </ligand>
</feature>
<evidence type="ECO:0000313" key="14">
    <source>
        <dbReference type="Proteomes" id="UP000282211"/>
    </source>
</evidence>
<dbReference type="GO" id="GO:0051991">
    <property type="term" value="F:UDP-N-acetyl-D-glucosamine:N-acetylmuramoyl-L-alanyl-D-glutamyl-meso-2,6-diaminopimelyl-D-alanyl-D-alanine-diphosphoundecaprenol 4-beta-N-acetylglucosaminlytransferase activity"/>
    <property type="evidence" value="ECO:0007669"/>
    <property type="project" value="RHEA"/>
</dbReference>
<dbReference type="InterPro" id="IPR006009">
    <property type="entry name" value="GlcNAc_MurG"/>
</dbReference>
<feature type="binding site" evidence="10">
    <location>
        <position position="189"/>
    </location>
    <ligand>
        <name>UDP-N-acetyl-alpha-D-glucosamine</name>
        <dbReference type="ChEBI" id="CHEBI:57705"/>
    </ligand>
</feature>
<accession>A0A420WL12</accession>
<feature type="binding site" evidence="10">
    <location>
        <position position="122"/>
    </location>
    <ligand>
        <name>UDP-N-acetyl-alpha-D-glucosamine</name>
        <dbReference type="ChEBI" id="CHEBI:57705"/>
    </ligand>
</feature>
<dbReference type="GO" id="GO:0051301">
    <property type="term" value="P:cell division"/>
    <property type="evidence" value="ECO:0007669"/>
    <property type="project" value="UniProtKB-KW"/>
</dbReference>
<keyword evidence="3 10" id="KW-0328">Glycosyltransferase</keyword>
<dbReference type="EMBL" id="RBII01000001">
    <property type="protein sequence ID" value="RKQ71713.1"/>
    <property type="molecule type" value="Genomic_DNA"/>
</dbReference>
<keyword evidence="4 10" id="KW-0808">Transferase</keyword>
<feature type="domain" description="Glycosyl transferase family 28 C-terminal" evidence="12">
    <location>
        <begin position="183"/>
        <end position="346"/>
    </location>
</feature>
<protein>
    <recommendedName>
        <fullName evidence="10">UDP-N-acetylglucosamine--N-acetylmuramyl-(pentapeptide) pyrophosphoryl-undecaprenol N-acetylglucosamine transferase</fullName>
        <ecNumber evidence="10">2.4.1.227</ecNumber>
    </recommendedName>
    <alternativeName>
        <fullName evidence="10">Undecaprenyl-PP-MurNAc-pentapeptide-UDPGlcNAc GlcNAc transferase</fullName>
    </alternativeName>
</protein>